<feature type="signal peptide" evidence="7">
    <location>
        <begin position="1"/>
        <end position="20"/>
    </location>
</feature>
<dbReference type="PRINTS" id="PR00862">
    <property type="entry name" value="PROLIGOPTASE"/>
</dbReference>
<comment type="similarity">
    <text evidence="1 5">Belongs to the peptidase S9A family.</text>
</comment>
<name>A0A0G4GQP5_9ALVE</name>
<dbReference type="Gene3D" id="3.40.50.1820">
    <property type="entry name" value="alpha/beta hydrolase"/>
    <property type="match status" value="2"/>
</dbReference>
<dbReference type="SUPFAM" id="SSF50993">
    <property type="entry name" value="Peptidase/esterase 'gauge' domain"/>
    <property type="match status" value="1"/>
</dbReference>
<keyword evidence="2 5" id="KW-0645">Protease</keyword>
<dbReference type="GO" id="GO:0070012">
    <property type="term" value="F:oligopeptidase activity"/>
    <property type="evidence" value="ECO:0007669"/>
    <property type="project" value="TreeGrafter"/>
</dbReference>
<dbReference type="AlphaFoldDB" id="A0A0G4GQP5"/>
<dbReference type="PANTHER" id="PTHR42881:SF13">
    <property type="entry name" value="PROLYL ENDOPEPTIDASE"/>
    <property type="match status" value="1"/>
</dbReference>
<keyword evidence="4 5" id="KW-0720">Serine protease</keyword>
<evidence type="ECO:0000256" key="4">
    <source>
        <dbReference type="ARBA" id="ARBA00022825"/>
    </source>
</evidence>
<dbReference type="InterPro" id="IPR002470">
    <property type="entry name" value="Peptidase_S9A"/>
</dbReference>
<feature type="compositionally biased region" description="Acidic residues" evidence="6">
    <location>
        <begin position="78"/>
        <end position="89"/>
    </location>
</feature>
<evidence type="ECO:0000259" key="9">
    <source>
        <dbReference type="Pfam" id="PF02897"/>
    </source>
</evidence>
<dbReference type="EMBL" id="CDMZ01001447">
    <property type="protein sequence ID" value="CEM32762.1"/>
    <property type="molecule type" value="Genomic_DNA"/>
</dbReference>
<feature type="chain" id="PRO_5005190354" description="Prolyl endopeptidase" evidence="7">
    <location>
        <begin position="21"/>
        <end position="831"/>
    </location>
</feature>
<feature type="domain" description="Peptidase S9A N-terminal" evidence="9">
    <location>
        <begin position="104"/>
        <end position="386"/>
    </location>
</feature>
<dbReference type="PANTHER" id="PTHR42881">
    <property type="entry name" value="PROLYL ENDOPEPTIDASE"/>
    <property type="match status" value="1"/>
</dbReference>
<keyword evidence="7" id="KW-0732">Signal</keyword>
<feature type="region of interest" description="Disordered" evidence="6">
    <location>
        <begin position="415"/>
        <end position="437"/>
    </location>
</feature>
<evidence type="ECO:0000256" key="3">
    <source>
        <dbReference type="ARBA" id="ARBA00022801"/>
    </source>
</evidence>
<organism evidence="10">
    <name type="scientific">Chromera velia CCMP2878</name>
    <dbReference type="NCBI Taxonomy" id="1169474"/>
    <lineage>
        <taxon>Eukaryota</taxon>
        <taxon>Sar</taxon>
        <taxon>Alveolata</taxon>
        <taxon>Colpodellida</taxon>
        <taxon>Chromeraceae</taxon>
        <taxon>Chromera</taxon>
    </lineage>
</organism>
<dbReference type="VEuPathDB" id="CryptoDB:Cvel_5061"/>
<dbReference type="InterPro" id="IPR029058">
    <property type="entry name" value="AB_hydrolase_fold"/>
</dbReference>
<feature type="domain" description="Peptidase S9A N-terminal" evidence="9">
    <location>
        <begin position="438"/>
        <end position="550"/>
    </location>
</feature>
<feature type="compositionally biased region" description="Low complexity" evidence="6">
    <location>
        <begin position="423"/>
        <end position="437"/>
    </location>
</feature>
<reference evidence="10" key="1">
    <citation type="submission" date="2014-11" db="EMBL/GenBank/DDBJ databases">
        <authorList>
            <person name="Otto D Thomas"/>
            <person name="Naeem Raeece"/>
        </authorList>
    </citation>
    <scope>NUCLEOTIDE SEQUENCE</scope>
</reference>
<evidence type="ECO:0000256" key="6">
    <source>
        <dbReference type="SAM" id="MobiDB-lite"/>
    </source>
</evidence>
<evidence type="ECO:0000259" key="8">
    <source>
        <dbReference type="Pfam" id="PF00326"/>
    </source>
</evidence>
<dbReference type="Pfam" id="PF02897">
    <property type="entry name" value="Peptidase_S9_N"/>
    <property type="match status" value="2"/>
</dbReference>
<dbReference type="InterPro" id="IPR023302">
    <property type="entry name" value="Pept_S9A_N"/>
</dbReference>
<dbReference type="InterPro" id="IPR051167">
    <property type="entry name" value="Prolyl_oligopep/macrocyclase"/>
</dbReference>
<evidence type="ECO:0000256" key="1">
    <source>
        <dbReference type="ARBA" id="ARBA00005228"/>
    </source>
</evidence>
<feature type="region of interest" description="Disordered" evidence="6">
    <location>
        <begin position="73"/>
        <end position="97"/>
    </location>
</feature>
<dbReference type="Gene3D" id="2.130.10.120">
    <property type="entry name" value="Prolyl oligopeptidase, N-terminal domain"/>
    <property type="match status" value="2"/>
</dbReference>
<gene>
    <name evidence="10" type="ORF">Cvel_5061</name>
</gene>
<dbReference type="EC" id="3.4.21.-" evidence="5"/>
<protein>
    <recommendedName>
        <fullName evidence="5">Prolyl endopeptidase</fullName>
        <ecNumber evidence="5">3.4.21.-</ecNumber>
    </recommendedName>
</protein>
<evidence type="ECO:0000313" key="10">
    <source>
        <dbReference type="EMBL" id="CEM32762.1"/>
    </source>
</evidence>
<evidence type="ECO:0000256" key="7">
    <source>
        <dbReference type="SAM" id="SignalP"/>
    </source>
</evidence>
<accession>A0A0G4GQP5</accession>
<dbReference type="SUPFAM" id="SSF53474">
    <property type="entry name" value="alpha/beta-Hydrolases"/>
    <property type="match status" value="1"/>
</dbReference>
<dbReference type="InterPro" id="IPR001375">
    <property type="entry name" value="Peptidase_S9_cat"/>
</dbReference>
<proteinExistence type="inferred from homology"/>
<dbReference type="GO" id="GO:0004252">
    <property type="term" value="F:serine-type endopeptidase activity"/>
    <property type="evidence" value="ECO:0007669"/>
    <property type="project" value="UniProtKB-UniRule"/>
</dbReference>
<evidence type="ECO:0000256" key="2">
    <source>
        <dbReference type="ARBA" id="ARBA00022670"/>
    </source>
</evidence>
<sequence>MRAFLCALLCGSSAWVSSRAQDDLEWSIHLEDGEFGGAMDDDVLDQKAECDDLVSCDVLEAYRTERAYVHPRLLQSTDEAEASEAETDTSDGGTEPLRVTPGGADPFLWLEDVNGPRALGWVERENNRTLSLLESDDRYQTFFDDIAAIAESRDRIVRGSYRGGVVSNFWQDGDHVRGIWRVSSLSSFLNNTPEWEVILDIDALAASEGENWVFKGARCLEPEYNLCVVSLSRGGTDASVRREFEVSSKRFIPEEEGGFVLSEAKSRFAWVDKDTVAVATDFGEDSLTVSGYPRILKLWRRGEKVEDAETIHTADRNAVLVAASKIDDALLVLETLSMTDMKTYALKVNEWTQPRRLPIPVYVTVSQETAFNGHVVLKMGREWTFDPDAPFDEEKEETQEAEADGQVQAAFLSLSEKGEERTSPSSSSTKQTASRTQTFPAGSLVSVNMSALLETGRISEVFPVFIPDERTSVSTTTASENFLFVNILRNVASESLRFVWDEDEKKWKDVPVPLPRFGSGGVTSANKHSDVVFASYSSMISPSKLYLLDPVALNITELQSLPAFFNATDLTVEQWEATSTDGVQVPYFIAHKKDMQFDGTNPVLQYGYGGFRIPLLPRYSAATGKVWLERGGVYVLANIRGGGEFGPTWHAAALTTRRQTSFDDFQAVSKDLIARNVTSPSRLAISGGSNGGLLVGVTFTQAPELYNAVLCDVPLLDMLRYHRLLAGASWMGEYGNPEVPEERTTLIAYSPYHNVLPDEEYPKVFFRTSTKDDRVHPGHARKMAALMAAQGHPMYYYENTEGGHSAAANLRQVARRGALGFTYLSKQLMDH</sequence>
<feature type="domain" description="Peptidase S9 prolyl oligopeptidase catalytic" evidence="8">
    <location>
        <begin position="625"/>
        <end position="821"/>
    </location>
</feature>
<dbReference type="GO" id="GO:0006508">
    <property type="term" value="P:proteolysis"/>
    <property type="evidence" value="ECO:0007669"/>
    <property type="project" value="UniProtKB-KW"/>
</dbReference>
<keyword evidence="3 5" id="KW-0378">Hydrolase</keyword>
<dbReference type="GO" id="GO:0005829">
    <property type="term" value="C:cytosol"/>
    <property type="evidence" value="ECO:0007669"/>
    <property type="project" value="TreeGrafter"/>
</dbReference>
<dbReference type="Pfam" id="PF00326">
    <property type="entry name" value="Peptidase_S9"/>
    <property type="match status" value="1"/>
</dbReference>
<evidence type="ECO:0000256" key="5">
    <source>
        <dbReference type="RuleBase" id="RU368024"/>
    </source>
</evidence>